<keyword evidence="6" id="KW-1185">Reference proteome</keyword>
<evidence type="ECO:0000256" key="3">
    <source>
        <dbReference type="SAM" id="Phobius"/>
    </source>
</evidence>
<evidence type="ECO:0000313" key="6">
    <source>
        <dbReference type="Proteomes" id="UP000572984"/>
    </source>
</evidence>
<dbReference type="GO" id="GO:0016780">
    <property type="term" value="F:phosphotransferase activity, for other substituted phosphate groups"/>
    <property type="evidence" value="ECO:0007669"/>
    <property type="project" value="TreeGrafter"/>
</dbReference>
<keyword evidence="3" id="KW-0812">Transmembrane</keyword>
<keyword evidence="2" id="KW-0270">Exopolysaccharide synthesis</keyword>
<keyword evidence="3" id="KW-1133">Transmembrane helix</keyword>
<keyword evidence="3" id="KW-0472">Membrane</keyword>
<dbReference type="AlphaFoldDB" id="A0A838BQ17"/>
<name>A0A838BQ17_9HYPH</name>
<dbReference type="Proteomes" id="UP000572984">
    <property type="component" value="Unassembled WGS sequence"/>
</dbReference>
<evidence type="ECO:0000256" key="1">
    <source>
        <dbReference type="ARBA" id="ARBA00006464"/>
    </source>
</evidence>
<keyword evidence="5" id="KW-0808">Transferase</keyword>
<dbReference type="EMBL" id="JACDXJ010000001">
    <property type="protein sequence ID" value="MBA1157012.1"/>
    <property type="molecule type" value="Genomic_DNA"/>
</dbReference>
<comment type="caution">
    <text evidence="5">The sequence shown here is derived from an EMBL/GenBank/DDBJ whole genome shotgun (WGS) entry which is preliminary data.</text>
</comment>
<dbReference type="GO" id="GO:0000271">
    <property type="term" value="P:polysaccharide biosynthetic process"/>
    <property type="evidence" value="ECO:0007669"/>
    <property type="project" value="UniProtKB-KW"/>
</dbReference>
<reference evidence="5 6" key="1">
    <citation type="submission" date="2020-07" db="EMBL/GenBank/DDBJ databases">
        <title>Draft genome and description of Microvirga mediterraneensis Marseille-Q2068 sp. nov.</title>
        <authorList>
            <person name="Boxberger M."/>
        </authorList>
    </citation>
    <scope>NUCLEOTIDE SEQUENCE [LARGE SCALE GENOMIC DNA]</scope>
    <source>
        <strain evidence="5 6">Marseille-Q2068</strain>
    </source>
</reference>
<accession>A0A838BQ17</accession>
<dbReference type="RefSeq" id="WP_181052532.1">
    <property type="nucleotide sequence ID" value="NZ_JACDXJ010000001.1"/>
</dbReference>
<evidence type="ECO:0000256" key="2">
    <source>
        <dbReference type="ARBA" id="ARBA00023169"/>
    </source>
</evidence>
<sequence>MDLRHGIYWKDSAESVDFSPAGPIEHLRDVITVDYSNDYRPSVSPYLHSSTKRIFDIVIATLLLIAASPLLLMIALAIKATSEGPVIFRQKRHSSEKTTFEILKFRSMHVDCGADPLVPQAVKGDGRVTAIGRLIRRTSMDELPQLINVIRGEMSLIGPRPHAIAHDEKYMREIPTYVHRFLARAGITGLAQVSGARGATPKLSDMQRRVQYDLEYIRTASLALDCKILLLTAITELTGRTNAF</sequence>
<protein>
    <submittedName>
        <fullName evidence="5">Sugar transferase</fullName>
    </submittedName>
</protein>
<comment type="similarity">
    <text evidence="1">Belongs to the bacterial sugar transferase family.</text>
</comment>
<proteinExistence type="inferred from homology"/>
<dbReference type="PANTHER" id="PTHR30576">
    <property type="entry name" value="COLANIC BIOSYNTHESIS UDP-GLUCOSE LIPID CARRIER TRANSFERASE"/>
    <property type="match status" value="1"/>
</dbReference>
<dbReference type="InterPro" id="IPR003362">
    <property type="entry name" value="Bact_transf"/>
</dbReference>
<feature type="domain" description="Bacterial sugar transferase" evidence="4">
    <location>
        <begin position="52"/>
        <end position="235"/>
    </location>
</feature>
<evidence type="ECO:0000313" key="5">
    <source>
        <dbReference type="EMBL" id="MBA1157012.1"/>
    </source>
</evidence>
<dbReference type="PANTHER" id="PTHR30576:SF0">
    <property type="entry name" value="UNDECAPRENYL-PHOSPHATE N-ACETYLGALACTOSAMINYL 1-PHOSPHATE TRANSFERASE-RELATED"/>
    <property type="match status" value="1"/>
</dbReference>
<gene>
    <name evidence="5" type="ORF">H0S73_12830</name>
</gene>
<feature type="transmembrane region" description="Helical" evidence="3">
    <location>
        <begin position="54"/>
        <end position="78"/>
    </location>
</feature>
<evidence type="ECO:0000259" key="4">
    <source>
        <dbReference type="Pfam" id="PF02397"/>
    </source>
</evidence>
<dbReference type="Pfam" id="PF02397">
    <property type="entry name" value="Bac_transf"/>
    <property type="match status" value="1"/>
</dbReference>
<organism evidence="5 6">
    <name type="scientific">Microvirga mediterraneensis</name>
    <dbReference type="NCBI Taxonomy" id="2754695"/>
    <lineage>
        <taxon>Bacteria</taxon>
        <taxon>Pseudomonadati</taxon>
        <taxon>Pseudomonadota</taxon>
        <taxon>Alphaproteobacteria</taxon>
        <taxon>Hyphomicrobiales</taxon>
        <taxon>Methylobacteriaceae</taxon>
        <taxon>Microvirga</taxon>
    </lineage>
</organism>